<feature type="signal peptide" evidence="1">
    <location>
        <begin position="1"/>
        <end position="21"/>
    </location>
</feature>
<evidence type="ECO:0000256" key="1">
    <source>
        <dbReference type="SAM" id="SignalP"/>
    </source>
</evidence>
<dbReference type="PANTHER" id="PTHR35605">
    <property type="entry name" value="ECP2 EFFECTOR PROTEIN DOMAIN-CONTAINING PROTEIN-RELATED"/>
    <property type="match status" value="1"/>
</dbReference>
<feature type="chain" id="PRO_5008266154" description="Ecp2 effector protein domain-containing protein" evidence="1">
    <location>
        <begin position="22"/>
        <end position="152"/>
    </location>
</feature>
<evidence type="ECO:0000313" key="2">
    <source>
        <dbReference type="EMBL" id="KUI58977.1"/>
    </source>
</evidence>
<dbReference type="STRING" id="694573.A0A194V4V7"/>
<dbReference type="EMBL" id="KN714722">
    <property type="protein sequence ID" value="KUI58977.1"/>
    <property type="molecule type" value="Genomic_DNA"/>
</dbReference>
<dbReference type="AlphaFoldDB" id="A0A194V4V7"/>
<accession>A0A194V4V7</accession>
<proteinExistence type="predicted"/>
<dbReference type="PANTHER" id="PTHR35605:SF1">
    <property type="entry name" value="ECP2 EFFECTOR PROTEIN DOMAIN-CONTAINING PROTEIN-RELATED"/>
    <property type="match status" value="1"/>
</dbReference>
<dbReference type="Proteomes" id="UP000078576">
    <property type="component" value="Unassembled WGS sequence"/>
</dbReference>
<gene>
    <name evidence="2" type="ORF">VP1G_06272</name>
</gene>
<sequence>MFSPILILSMLAAAFMGGANAVLSNATNATLPMDVPDPTKIDCHIPGYLYSGVNAINEGIDHLNSLKGNATLGHQDGGGWCWRYSCSYRAGIYGCNDAQKDVEVPWSTLASYASKIKGQCTFDGSTGKVIQGQAFSPDGWNVVVGLKAGTTC</sequence>
<dbReference type="OrthoDB" id="5272418at2759"/>
<evidence type="ECO:0008006" key="4">
    <source>
        <dbReference type="Google" id="ProtNLM"/>
    </source>
</evidence>
<keyword evidence="1" id="KW-0732">Signal</keyword>
<keyword evidence="3" id="KW-1185">Reference proteome</keyword>
<protein>
    <recommendedName>
        <fullName evidence="4">Ecp2 effector protein domain-containing protein</fullName>
    </recommendedName>
</protein>
<name>A0A194V4V7_CYTMA</name>
<reference evidence="3" key="1">
    <citation type="submission" date="2014-12" db="EMBL/GenBank/DDBJ databases">
        <title>Genome Sequence of Valsa Canker Pathogens Uncovers a Specific Adaption of Colonization on Woody Bark.</title>
        <authorList>
            <person name="Yin Z."/>
            <person name="Liu H."/>
            <person name="Gao X."/>
            <person name="Li Z."/>
            <person name="Song N."/>
            <person name="Ke X."/>
            <person name="Dai Q."/>
            <person name="Wu Y."/>
            <person name="Sun Y."/>
            <person name="Xu J.-R."/>
            <person name="Kang Z.K."/>
            <person name="Wang L."/>
            <person name="Huang L."/>
        </authorList>
    </citation>
    <scope>NUCLEOTIDE SEQUENCE [LARGE SCALE GENOMIC DNA]</scope>
    <source>
        <strain evidence="3">SXYL134</strain>
    </source>
</reference>
<organism evidence="2 3">
    <name type="scientific">Cytospora mali</name>
    <name type="common">Apple Valsa canker fungus</name>
    <name type="synonym">Valsa mali</name>
    <dbReference type="NCBI Taxonomy" id="578113"/>
    <lineage>
        <taxon>Eukaryota</taxon>
        <taxon>Fungi</taxon>
        <taxon>Dikarya</taxon>
        <taxon>Ascomycota</taxon>
        <taxon>Pezizomycotina</taxon>
        <taxon>Sordariomycetes</taxon>
        <taxon>Sordariomycetidae</taxon>
        <taxon>Diaporthales</taxon>
        <taxon>Cytosporaceae</taxon>
        <taxon>Cytospora</taxon>
    </lineage>
</organism>
<evidence type="ECO:0000313" key="3">
    <source>
        <dbReference type="Proteomes" id="UP000078576"/>
    </source>
</evidence>